<keyword evidence="2" id="KW-1185">Reference proteome</keyword>
<gene>
    <name evidence="1" type="ORF">HPB50_017175</name>
</gene>
<comment type="caution">
    <text evidence="1">The sequence shown here is derived from an EMBL/GenBank/DDBJ whole genome shotgun (WGS) entry which is preliminary data.</text>
</comment>
<evidence type="ECO:0000313" key="1">
    <source>
        <dbReference type="EMBL" id="KAH6947123.1"/>
    </source>
</evidence>
<proteinExistence type="predicted"/>
<protein>
    <submittedName>
        <fullName evidence="1">Uncharacterized protein</fullName>
    </submittedName>
</protein>
<sequence>MNCASASFPPSLPALSALRDHAPATQQAVCRGSLTRPRLLPRSRLQSRAAISLLSPGLLRRTSAVGVLGRSEHPPSHPVLLSFAAPTDAPRSLARDGRPASPVDAPTKGFPRVPSPSREALPWVNLRVPSAERLRGVTGRLKRGSLVTVACWRLRLEKDLAFPLISGLCASK</sequence>
<evidence type="ECO:0000313" key="2">
    <source>
        <dbReference type="Proteomes" id="UP000821845"/>
    </source>
</evidence>
<accession>A0ACB7TJI6</accession>
<dbReference type="EMBL" id="CM023481">
    <property type="protein sequence ID" value="KAH6947123.1"/>
    <property type="molecule type" value="Genomic_DNA"/>
</dbReference>
<organism evidence="1 2">
    <name type="scientific">Hyalomma asiaticum</name>
    <name type="common">Tick</name>
    <dbReference type="NCBI Taxonomy" id="266040"/>
    <lineage>
        <taxon>Eukaryota</taxon>
        <taxon>Metazoa</taxon>
        <taxon>Ecdysozoa</taxon>
        <taxon>Arthropoda</taxon>
        <taxon>Chelicerata</taxon>
        <taxon>Arachnida</taxon>
        <taxon>Acari</taxon>
        <taxon>Parasitiformes</taxon>
        <taxon>Ixodida</taxon>
        <taxon>Ixodoidea</taxon>
        <taxon>Ixodidae</taxon>
        <taxon>Hyalomminae</taxon>
        <taxon>Hyalomma</taxon>
    </lineage>
</organism>
<dbReference type="Proteomes" id="UP000821845">
    <property type="component" value="Chromosome 1"/>
</dbReference>
<name>A0ACB7TJI6_HYAAI</name>
<reference evidence="1" key="1">
    <citation type="submission" date="2020-05" db="EMBL/GenBank/DDBJ databases">
        <title>Large-scale comparative analyses of tick genomes elucidate their genetic diversity and vector capacities.</title>
        <authorList>
            <person name="Jia N."/>
            <person name="Wang J."/>
            <person name="Shi W."/>
            <person name="Du L."/>
            <person name="Sun Y."/>
            <person name="Zhan W."/>
            <person name="Jiang J."/>
            <person name="Wang Q."/>
            <person name="Zhang B."/>
            <person name="Ji P."/>
            <person name="Sakyi L.B."/>
            <person name="Cui X."/>
            <person name="Yuan T."/>
            <person name="Jiang B."/>
            <person name="Yang W."/>
            <person name="Lam T.T.-Y."/>
            <person name="Chang Q."/>
            <person name="Ding S."/>
            <person name="Wang X."/>
            <person name="Zhu J."/>
            <person name="Ruan X."/>
            <person name="Zhao L."/>
            <person name="Wei J."/>
            <person name="Que T."/>
            <person name="Du C."/>
            <person name="Cheng J."/>
            <person name="Dai P."/>
            <person name="Han X."/>
            <person name="Huang E."/>
            <person name="Gao Y."/>
            <person name="Liu J."/>
            <person name="Shao H."/>
            <person name="Ye R."/>
            <person name="Li L."/>
            <person name="Wei W."/>
            <person name="Wang X."/>
            <person name="Wang C."/>
            <person name="Yang T."/>
            <person name="Huo Q."/>
            <person name="Li W."/>
            <person name="Guo W."/>
            <person name="Chen H."/>
            <person name="Zhou L."/>
            <person name="Ni X."/>
            <person name="Tian J."/>
            <person name="Zhou Y."/>
            <person name="Sheng Y."/>
            <person name="Liu T."/>
            <person name="Pan Y."/>
            <person name="Xia L."/>
            <person name="Li J."/>
            <person name="Zhao F."/>
            <person name="Cao W."/>
        </authorList>
    </citation>
    <scope>NUCLEOTIDE SEQUENCE</scope>
    <source>
        <strain evidence="1">Hyas-2018</strain>
    </source>
</reference>